<protein>
    <recommendedName>
        <fullName evidence="4">F-box domain-containing protein</fullName>
    </recommendedName>
</protein>
<keyword evidence="3" id="KW-1185">Reference proteome</keyword>
<sequence length="401" mass="44586">MLQGLLRSAPACDVLLPILDVFFPFLGACDPNSVPAAHKAPLRGVLLSRLAYASKTASPSAPMDPTHPFPELPPEIIIQIFEATARASRDGAHAISLVCRWARDLALPHLFATVVHRSRPSFSVTLSSGQRRPTQSRPAPGPLKQGHLVRNLWTESTGVAQPSAEEDLIRICPNVENIALMSSSLRTLSQALQARAAASRKEGRAPDDAFLHRLRSITLVTHTFRYDWHFLVGAQLHDGSQLLHNITHLRILDMKVSSFCPHNLLPNLTHLALPYLDLGNNFEQDVLRLPNGVLEHRSLQMIVLTVEEEKWLMNPWYQIARYPGKNTASPREAFRTLARWAQQRDERLYVVLSPRMGVDPCQEWVDAARGGISLWDAAAEARANDTHGAGLPASYPKTTRR</sequence>
<evidence type="ECO:0000313" key="3">
    <source>
        <dbReference type="Proteomes" id="UP001215151"/>
    </source>
</evidence>
<accession>A0AAD7XA66</accession>
<gene>
    <name evidence="2" type="ORF">ONZ51_g4553</name>
</gene>
<dbReference type="AlphaFoldDB" id="A0AAD7XA66"/>
<feature type="region of interest" description="Disordered" evidence="1">
    <location>
        <begin position="122"/>
        <end position="145"/>
    </location>
</feature>
<proteinExistence type="predicted"/>
<reference evidence="2" key="1">
    <citation type="submission" date="2022-11" db="EMBL/GenBank/DDBJ databases">
        <title>Genome Sequence of Cubamyces cubensis.</title>
        <authorList>
            <person name="Buettner E."/>
        </authorList>
    </citation>
    <scope>NUCLEOTIDE SEQUENCE</scope>
    <source>
        <strain evidence="2">MPL-01</strain>
    </source>
</reference>
<evidence type="ECO:0000313" key="2">
    <source>
        <dbReference type="EMBL" id="KAJ8486886.1"/>
    </source>
</evidence>
<name>A0AAD7XA66_9APHY</name>
<comment type="caution">
    <text evidence="2">The sequence shown here is derived from an EMBL/GenBank/DDBJ whole genome shotgun (WGS) entry which is preliminary data.</text>
</comment>
<evidence type="ECO:0000256" key="1">
    <source>
        <dbReference type="SAM" id="MobiDB-lite"/>
    </source>
</evidence>
<evidence type="ECO:0008006" key="4">
    <source>
        <dbReference type="Google" id="ProtNLM"/>
    </source>
</evidence>
<dbReference type="EMBL" id="JAPEVG010000089">
    <property type="protein sequence ID" value="KAJ8486886.1"/>
    <property type="molecule type" value="Genomic_DNA"/>
</dbReference>
<dbReference type="Proteomes" id="UP001215151">
    <property type="component" value="Unassembled WGS sequence"/>
</dbReference>
<feature type="compositionally biased region" description="Polar residues" evidence="1">
    <location>
        <begin position="122"/>
        <end position="137"/>
    </location>
</feature>
<organism evidence="2 3">
    <name type="scientific">Trametes cubensis</name>
    <dbReference type="NCBI Taxonomy" id="1111947"/>
    <lineage>
        <taxon>Eukaryota</taxon>
        <taxon>Fungi</taxon>
        <taxon>Dikarya</taxon>
        <taxon>Basidiomycota</taxon>
        <taxon>Agaricomycotina</taxon>
        <taxon>Agaricomycetes</taxon>
        <taxon>Polyporales</taxon>
        <taxon>Polyporaceae</taxon>
        <taxon>Trametes</taxon>
    </lineage>
</organism>